<feature type="domain" description="Acyl-CoA dehydrogenase/oxidase C-terminal" evidence="7">
    <location>
        <begin position="285"/>
        <end position="453"/>
    </location>
</feature>
<gene>
    <name evidence="11" type="ORF">CSC78_17390</name>
</gene>
<dbReference type="InterPro" id="IPR052166">
    <property type="entry name" value="Diverse_Acyl-CoA_DH"/>
</dbReference>
<dbReference type="PANTHER" id="PTHR42803:SF1">
    <property type="entry name" value="BROAD-SPECIFICITY LINEAR ACYL-COA DEHYDROGENASE FADE5"/>
    <property type="match status" value="1"/>
</dbReference>
<comment type="similarity">
    <text evidence="2 6">Belongs to the acyl-CoA dehydrogenase family.</text>
</comment>
<dbReference type="InterPro" id="IPR013786">
    <property type="entry name" value="AcylCoA_DH/ox_N"/>
</dbReference>
<feature type="domain" description="Acyl-CoA oxidase/dehydrogenase middle" evidence="8">
    <location>
        <begin position="165"/>
        <end position="273"/>
    </location>
</feature>
<sequence length="597" mass="64521">MPASYKAPLTDLRFALYDVLGVEPLFQRLGYTDATRDILDAVLDEAARFTETVLAPLNSVGDEIGSQLDKATGEVTTPPGFKAAYAQFVEGGWTGLTASPELGGQGLPHTMGVPLNELVNASNLAWGNFPLLSHGAVEALKHHGEAWQQEIFLKPLVEGRWTGTMCLTEPHCGTDLGLLKTKAEPNADGSYAITGTKIFITAGEHDLTDNIVHLVLAKLPDAPPGAKGISLFVTPKFKVARDGTVGERNALSCGSIEHKMGIKASVTCVMNFDGAQGYLVGQPHKGLQAMFTMMNTARLGVGLQGIGLSERAYQNALRYARERLQTRSLSGAKFPDKPADPILVHPDVRRMLLTVKSLVEGSRLLALHAGTLIDIANHAENPTERERADTLVSFLTPISKACQTEWGIENTYHALQCFGGHGYIHEHGMEQLARDARITTLYEGTTGIQALDLMGRKTAATQAAGLKLFLADVHAFVQQHKDDASLTEFIDPLQQKAAEWAGLTKNILQRAAANPEEIGAASTDYLFYSGYVVLAYWWARSVAAAAASPHGDAFKQAKRETARFYFARILPRTLSHAAAIESGADTLMAMDDARFGD</sequence>
<dbReference type="Pfam" id="PF02771">
    <property type="entry name" value="Acyl-CoA_dh_N"/>
    <property type="match status" value="1"/>
</dbReference>
<dbReference type="Proteomes" id="UP000781710">
    <property type="component" value="Unassembled WGS sequence"/>
</dbReference>
<evidence type="ECO:0000256" key="1">
    <source>
        <dbReference type="ARBA" id="ARBA00001974"/>
    </source>
</evidence>
<dbReference type="Pfam" id="PF02770">
    <property type="entry name" value="Acyl-CoA_dh_M"/>
    <property type="match status" value="1"/>
</dbReference>
<dbReference type="Gene3D" id="1.20.140.10">
    <property type="entry name" value="Butyryl-CoA Dehydrogenase, subunit A, domain 3"/>
    <property type="match status" value="1"/>
</dbReference>
<evidence type="ECO:0000256" key="2">
    <source>
        <dbReference type="ARBA" id="ARBA00009347"/>
    </source>
</evidence>
<dbReference type="InterPro" id="IPR006091">
    <property type="entry name" value="Acyl-CoA_Oxase/DH_mid-dom"/>
</dbReference>
<evidence type="ECO:0000259" key="8">
    <source>
        <dbReference type="Pfam" id="PF02770"/>
    </source>
</evidence>
<evidence type="ECO:0000256" key="4">
    <source>
        <dbReference type="ARBA" id="ARBA00022827"/>
    </source>
</evidence>
<dbReference type="InterPro" id="IPR046373">
    <property type="entry name" value="Acyl-CoA_Oxase/DH_mid-dom_sf"/>
</dbReference>
<keyword evidence="5 6" id="KW-0560">Oxidoreductase</keyword>
<comment type="cofactor">
    <cofactor evidence="1 6">
        <name>FAD</name>
        <dbReference type="ChEBI" id="CHEBI:57692"/>
    </cofactor>
</comment>
<dbReference type="Gene3D" id="2.40.110.10">
    <property type="entry name" value="Butyryl-CoA Dehydrogenase, subunit A, domain 2"/>
    <property type="match status" value="1"/>
</dbReference>
<dbReference type="SUPFAM" id="SSF56645">
    <property type="entry name" value="Acyl-CoA dehydrogenase NM domain-like"/>
    <property type="match status" value="1"/>
</dbReference>
<evidence type="ECO:0000313" key="12">
    <source>
        <dbReference type="Proteomes" id="UP000781710"/>
    </source>
</evidence>
<dbReference type="InterPro" id="IPR009075">
    <property type="entry name" value="AcylCo_DH/oxidase_C"/>
</dbReference>
<dbReference type="EMBL" id="PDWW01000034">
    <property type="protein sequence ID" value="KAF1722194.1"/>
    <property type="molecule type" value="Genomic_DNA"/>
</dbReference>
<dbReference type="InterPro" id="IPR025878">
    <property type="entry name" value="Acyl-CoA_dh-like_C_dom"/>
</dbReference>
<name>A0ABQ6ZCZ1_9GAMM</name>
<dbReference type="Pfam" id="PF12806">
    <property type="entry name" value="Acyl-CoA_dh_C"/>
    <property type="match status" value="1"/>
</dbReference>
<keyword evidence="12" id="KW-1185">Reference proteome</keyword>
<evidence type="ECO:0000259" key="10">
    <source>
        <dbReference type="Pfam" id="PF12806"/>
    </source>
</evidence>
<keyword evidence="4 6" id="KW-0274">FAD</keyword>
<evidence type="ECO:0000256" key="3">
    <source>
        <dbReference type="ARBA" id="ARBA00022630"/>
    </source>
</evidence>
<feature type="domain" description="Acetyl-CoA dehydrogenase-like C-terminal" evidence="10">
    <location>
        <begin position="469"/>
        <end position="591"/>
    </location>
</feature>
<dbReference type="InterPro" id="IPR009100">
    <property type="entry name" value="AcylCoA_DH/oxidase_NM_dom_sf"/>
</dbReference>
<keyword evidence="3 6" id="KW-0285">Flavoprotein</keyword>
<dbReference type="Pfam" id="PF00441">
    <property type="entry name" value="Acyl-CoA_dh_1"/>
    <property type="match status" value="1"/>
</dbReference>
<comment type="caution">
    <text evidence="11">The sequence shown here is derived from an EMBL/GenBank/DDBJ whole genome shotgun (WGS) entry which is preliminary data.</text>
</comment>
<dbReference type="RefSeq" id="WP_162339123.1">
    <property type="nucleotide sequence ID" value="NZ_JBHSRQ010000031.1"/>
</dbReference>
<evidence type="ECO:0000256" key="6">
    <source>
        <dbReference type="RuleBase" id="RU362125"/>
    </source>
</evidence>
<dbReference type="Gene3D" id="1.10.540.10">
    <property type="entry name" value="Acyl-CoA dehydrogenase/oxidase, N-terminal domain"/>
    <property type="match status" value="1"/>
</dbReference>
<proteinExistence type="inferred from homology"/>
<evidence type="ECO:0000313" key="11">
    <source>
        <dbReference type="EMBL" id="KAF1722194.1"/>
    </source>
</evidence>
<reference evidence="11 12" key="1">
    <citation type="submission" date="2017-10" db="EMBL/GenBank/DDBJ databases">
        <title>Whole genome sequencing of members of genus Pseudoxanthomonas.</title>
        <authorList>
            <person name="Kumar S."/>
            <person name="Bansal K."/>
            <person name="Kaur A."/>
            <person name="Patil P."/>
            <person name="Sharma S."/>
            <person name="Patil P.B."/>
        </authorList>
    </citation>
    <scope>NUCLEOTIDE SEQUENCE [LARGE SCALE GENOMIC DNA]</scope>
    <source>
        <strain evidence="11 12">DSM 17109</strain>
    </source>
</reference>
<dbReference type="SUPFAM" id="SSF47203">
    <property type="entry name" value="Acyl-CoA dehydrogenase C-terminal domain-like"/>
    <property type="match status" value="1"/>
</dbReference>
<evidence type="ECO:0000259" key="9">
    <source>
        <dbReference type="Pfam" id="PF02771"/>
    </source>
</evidence>
<evidence type="ECO:0000259" key="7">
    <source>
        <dbReference type="Pfam" id="PF00441"/>
    </source>
</evidence>
<dbReference type="InterPro" id="IPR036250">
    <property type="entry name" value="AcylCo_DH-like_C"/>
</dbReference>
<feature type="domain" description="Acyl-CoA dehydrogenase/oxidase N-terminal" evidence="9">
    <location>
        <begin position="42"/>
        <end position="159"/>
    </location>
</feature>
<organism evidence="11 12">
    <name type="scientific">Pseudoxanthomonas japonensis</name>
    <dbReference type="NCBI Taxonomy" id="69284"/>
    <lineage>
        <taxon>Bacteria</taxon>
        <taxon>Pseudomonadati</taxon>
        <taxon>Pseudomonadota</taxon>
        <taxon>Gammaproteobacteria</taxon>
        <taxon>Lysobacterales</taxon>
        <taxon>Lysobacteraceae</taxon>
        <taxon>Pseudoxanthomonas</taxon>
    </lineage>
</organism>
<dbReference type="InterPro" id="IPR037069">
    <property type="entry name" value="AcylCoA_DH/ox_N_sf"/>
</dbReference>
<evidence type="ECO:0000256" key="5">
    <source>
        <dbReference type="ARBA" id="ARBA00023002"/>
    </source>
</evidence>
<accession>A0ABQ6ZCZ1</accession>
<dbReference type="PANTHER" id="PTHR42803">
    <property type="entry name" value="ACYL-COA DEHYDROGENASE"/>
    <property type="match status" value="1"/>
</dbReference>
<protein>
    <submittedName>
        <fullName evidence="11">Acyl-CoA dehydrogenase</fullName>
    </submittedName>
</protein>